<evidence type="ECO:0000313" key="3">
    <source>
        <dbReference type="Proteomes" id="UP000282483"/>
    </source>
</evidence>
<dbReference type="KEGG" id="rvi:RVIR1_02430"/>
<reference evidence="1 3" key="1">
    <citation type="submission" date="2017-03" db="EMBL/GenBank/DDBJ databases">
        <title>The genome sequence of Candidatus Rickettsiella viridis.</title>
        <authorList>
            <person name="Nikoh N."/>
            <person name="Tsuchida T."/>
            <person name="Yamaguchi K."/>
            <person name="Maeda T."/>
            <person name="Shigenobu S."/>
            <person name="Fukatsu T."/>
        </authorList>
    </citation>
    <scope>NUCLEOTIDE SEQUENCE [LARGE SCALE GENOMIC DNA]</scope>
    <source>
        <strain evidence="1 3">Ap-RA04</strain>
    </source>
</reference>
<accession>A0A2Z5UUQ8</accession>
<evidence type="ECO:0000313" key="1">
    <source>
        <dbReference type="EMBL" id="BBB14775.1"/>
    </source>
</evidence>
<dbReference type="EMBL" id="AP018005">
    <property type="protein sequence ID" value="BBB15505.1"/>
    <property type="molecule type" value="Genomic_DNA"/>
</dbReference>
<dbReference type="InterPro" id="IPR014158">
    <property type="entry name" value="T4SS_VirB5"/>
</dbReference>
<evidence type="ECO:0000313" key="2">
    <source>
        <dbReference type="EMBL" id="BBB15505.1"/>
    </source>
</evidence>
<dbReference type="EMBL" id="AP018005">
    <property type="protein sequence ID" value="BBB14775.1"/>
    <property type="molecule type" value="Genomic_DNA"/>
</dbReference>
<dbReference type="Proteomes" id="UP000282483">
    <property type="component" value="Chromosome"/>
</dbReference>
<dbReference type="KEGG" id="rvi:RVIR1_10330"/>
<proteinExistence type="predicted"/>
<dbReference type="AlphaFoldDB" id="A0A2Z5UUQ8"/>
<dbReference type="Pfam" id="PF07996">
    <property type="entry name" value="T4SS"/>
    <property type="match status" value="1"/>
</dbReference>
<organism evidence="1 3">
    <name type="scientific">Candidatus Rickettsiella viridis</name>
    <dbReference type="NCBI Taxonomy" id="676208"/>
    <lineage>
        <taxon>Bacteria</taxon>
        <taxon>Pseudomonadati</taxon>
        <taxon>Pseudomonadota</taxon>
        <taxon>Gammaproteobacteria</taxon>
        <taxon>Legionellales</taxon>
        <taxon>Coxiellaceae</taxon>
        <taxon>Rickettsiella</taxon>
    </lineage>
</organism>
<gene>
    <name evidence="1" type="ORF">RVIR1_02430</name>
    <name evidence="2" type="ORF">RVIR1_10330</name>
</gene>
<keyword evidence="3" id="KW-1185">Reference proteome</keyword>
<dbReference type="RefSeq" id="WP_126322292.1">
    <property type="nucleotide sequence ID" value="NZ_AP018005.1"/>
</dbReference>
<sequence length="233" mass="25865">MLTTQLSLAPVIKITILSLLILLPLPSAADPISDLLMIAEQIQGYQQQISGIQNTIAGLTDQIQAAVSGQSEWGRWQFTDHQSWGENTDQWQAILNMTGKGGNSSLLGQTLHFLEKEFPVDTPLYNQVNPNKCDQAYYALKAKTALAARAASQLGYDKIQEQINYANQLRQQIGSTTTLKQSLDLQSRLTIENNLIQLETLRQLALLNQQHAIDAQAEVNDAIQTARFLSTKF</sequence>
<protein>
    <submittedName>
        <fullName evidence="2">Legionella vir homologue protein B5</fullName>
    </submittedName>
    <submittedName>
        <fullName evidence="1">Type IV secretory systen protein VirB5</fullName>
    </submittedName>
</protein>
<dbReference type="Gene3D" id="1.20.58.430">
    <property type="entry name" value="Type IV secretion system, VirB5-domain"/>
    <property type="match status" value="1"/>
</dbReference>
<dbReference type="SUPFAM" id="SSF101082">
    <property type="entry name" value="Typo IV secretion system protein TraC"/>
    <property type="match status" value="1"/>
</dbReference>
<name>A0A2Z5UUQ8_9COXI</name>
<dbReference type="InterPro" id="IPR023220">
    <property type="entry name" value="T4SS_VirB5-domain"/>
</dbReference>